<dbReference type="Proteomes" id="UP000000496">
    <property type="component" value="Chromosome gsn.131"/>
</dbReference>
<name>F8L9I9_SIMNZ</name>
<sequence length="265" mass="29198">MAMKLQLESVKQALPLDAATPHMNSFVNLMHGRQHDNLVDAKKYDALHPAFETIFKAVVHYQGEDDAANKFKGVVTKIATEMGEQTSVSGYLAKKDIVPIFEVNNEIDNRNFGFLDSEAGYEVDGVIVGLQVGNHFRTIRVGSELHTSTLKTSKESLAGKCHVLINFQAPESAPAKKANKLWLLKLPFTIVWNVIKFPFATTARTVLTVSIIVGVASVYFAAGGVPSTDTLLSWGVTAKSHTWDYLPTWNETTTFVSDLKTKWVG</sequence>
<reference evidence="1 2" key="2">
    <citation type="journal article" date="2011" name="Mol. Biol. Evol.">
        <title>Unity in variety--the pan-genome of the Chlamydiae.</title>
        <authorList>
            <person name="Collingro A."/>
            <person name="Tischler P."/>
            <person name="Weinmaier T."/>
            <person name="Penz T."/>
            <person name="Heinz E."/>
            <person name="Brunham R.C."/>
            <person name="Read T.D."/>
            <person name="Bavoil P.M."/>
            <person name="Sachse K."/>
            <person name="Kahane S."/>
            <person name="Friedman M.G."/>
            <person name="Rattei T."/>
            <person name="Myers G.S."/>
            <person name="Horn M."/>
        </authorList>
    </citation>
    <scope>NUCLEOTIDE SEQUENCE [LARGE SCALE GENOMIC DNA]</scope>
    <source>
        <strain evidence="2">ATCC VR-1471 / Z</strain>
    </source>
</reference>
<protein>
    <submittedName>
        <fullName evidence="1">Uncharacterized protein</fullName>
    </submittedName>
</protein>
<accession>F8L9I9</accession>
<keyword evidence="2" id="KW-1185">Reference proteome</keyword>
<dbReference type="HOGENOM" id="CLU_1049300_0_0_0"/>
<reference key="1">
    <citation type="journal article" date="2011" name="Mol. Biol. Evol.">
        <title>Unity in variety -- the pan-genome of the Chlamydiae.</title>
        <authorList>
            <person name="Collingro A."/>
            <person name="Tischler P."/>
            <person name="Weinmaier T."/>
            <person name="Penz T."/>
            <person name="Heinz E."/>
            <person name="Brunham R.C."/>
            <person name="Read T.D."/>
            <person name="Bavoil P.M."/>
            <person name="Sachse K."/>
            <person name="Kahane S."/>
            <person name="Friedman M.G."/>
            <person name="Rattei T."/>
            <person name="Myers G.S.A."/>
            <person name="Horn M."/>
        </authorList>
    </citation>
    <scope>NUCLEOTIDE SEQUENCE</scope>
    <source>
        <strain>Z</strain>
    </source>
</reference>
<dbReference type="STRING" id="331113.SNE_A16490"/>
<gene>
    <name evidence="1" type="ordered locus">SNE_A16490</name>
</gene>
<proteinExistence type="predicted"/>
<evidence type="ECO:0000313" key="2">
    <source>
        <dbReference type="Proteomes" id="UP000000496"/>
    </source>
</evidence>
<organism evidence="1 2">
    <name type="scientific">Simkania negevensis (strain ATCC VR-1471 / DSM 27360 / Z)</name>
    <dbReference type="NCBI Taxonomy" id="331113"/>
    <lineage>
        <taxon>Bacteria</taxon>
        <taxon>Pseudomonadati</taxon>
        <taxon>Chlamydiota</taxon>
        <taxon>Chlamydiia</taxon>
        <taxon>Parachlamydiales</taxon>
        <taxon>Simkaniaceae</taxon>
        <taxon>Simkania</taxon>
    </lineage>
</organism>
<dbReference type="AlphaFoldDB" id="F8L9I9"/>
<evidence type="ECO:0000313" key="1">
    <source>
        <dbReference type="EMBL" id="CCB89526.1"/>
    </source>
</evidence>
<dbReference type="KEGG" id="sng:SNE_A16490"/>
<dbReference type="EMBL" id="FR872582">
    <property type="protein sequence ID" value="CCB89526.1"/>
    <property type="molecule type" value="Genomic_DNA"/>
</dbReference>
<dbReference type="RefSeq" id="WP_013943992.1">
    <property type="nucleotide sequence ID" value="NC_015713.1"/>
</dbReference>